<dbReference type="InterPro" id="IPR036390">
    <property type="entry name" value="WH_DNA-bd_sf"/>
</dbReference>
<dbReference type="GO" id="GO:0003677">
    <property type="term" value="F:DNA binding"/>
    <property type="evidence" value="ECO:0007669"/>
    <property type="project" value="UniProtKB-KW"/>
</dbReference>
<dbReference type="PRINTS" id="PR00034">
    <property type="entry name" value="HTHCRP"/>
</dbReference>
<evidence type="ECO:0000313" key="6">
    <source>
        <dbReference type="EMBL" id="NLJ18731.1"/>
    </source>
</evidence>
<dbReference type="PROSITE" id="PS00042">
    <property type="entry name" value="HTH_CRP_1"/>
    <property type="match status" value="1"/>
</dbReference>
<evidence type="ECO:0000259" key="5">
    <source>
        <dbReference type="PROSITE" id="PS51063"/>
    </source>
</evidence>
<dbReference type="PROSITE" id="PS50042">
    <property type="entry name" value="CNMP_BINDING_3"/>
    <property type="match status" value="1"/>
</dbReference>
<dbReference type="SMART" id="SM00100">
    <property type="entry name" value="cNMP"/>
    <property type="match status" value="1"/>
</dbReference>
<dbReference type="Gene3D" id="1.10.10.10">
    <property type="entry name" value="Winged helix-like DNA-binding domain superfamily/Winged helix DNA-binding domain"/>
    <property type="match status" value="1"/>
</dbReference>
<dbReference type="InterPro" id="IPR050397">
    <property type="entry name" value="Env_Response_Regulators"/>
</dbReference>
<dbReference type="InterPro" id="IPR036388">
    <property type="entry name" value="WH-like_DNA-bd_sf"/>
</dbReference>
<protein>
    <submittedName>
        <fullName evidence="6">Crp/Fnr family transcriptional regulator</fullName>
    </submittedName>
</protein>
<evidence type="ECO:0000313" key="7">
    <source>
        <dbReference type="Proteomes" id="UP000541058"/>
    </source>
</evidence>
<feature type="domain" description="HTH crp-type" evidence="5">
    <location>
        <begin position="141"/>
        <end position="212"/>
    </location>
</feature>
<evidence type="ECO:0000256" key="2">
    <source>
        <dbReference type="ARBA" id="ARBA00023125"/>
    </source>
</evidence>
<dbReference type="PROSITE" id="PS51063">
    <property type="entry name" value="HTH_CRP_2"/>
    <property type="match status" value="1"/>
</dbReference>
<dbReference type="InterPro" id="IPR014710">
    <property type="entry name" value="RmlC-like_jellyroll"/>
</dbReference>
<keyword evidence="2" id="KW-0238">DNA-binding</keyword>
<proteinExistence type="predicted"/>
<name>A0A7X8H0P1_9LACT</name>
<accession>A0A7X8H0P1</accession>
<dbReference type="CDD" id="cd00092">
    <property type="entry name" value="HTH_CRP"/>
    <property type="match status" value="1"/>
</dbReference>
<keyword evidence="3" id="KW-0804">Transcription</keyword>
<dbReference type="SUPFAM" id="SSF51206">
    <property type="entry name" value="cAMP-binding domain-like"/>
    <property type="match status" value="1"/>
</dbReference>
<dbReference type="InterPro" id="IPR012318">
    <property type="entry name" value="HTH_CRP"/>
</dbReference>
<sequence length="219" mass="25091">MLQVPIFNHLEAESLALIHQKIHAVEFKKGEYLFRAEEPTNTLYIIQSGAVRLFHLLESGKEQLIRILKPGDFIGEWSLFSQDRQYEDYAYALVDTKVCQLYADDFKEVLLNYPAVSLKILEEMSRRLQASEKMTSRVANESVGTRLVNYLLGQLPGQASDDHLINLELSRKELAAFLGTTPETISRKFKELETLNIIKSLSPRKIKIINFDGLLQYAN</sequence>
<dbReference type="GO" id="GO:0005829">
    <property type="term" value="C:cytosol"/>
    <property type="evidence" value="ECO:0007669"/>
    <property type="project" value="TreeGrafter"/>
</dbReference>
<dbReference type="PANTHER" id="PTHR24567:SF28">
    <property type="entry name" value="LISTERIOLYSIN REGULATORY PROTEIN"/>
    <property type="match status" value="1"/>
</dbReference>
<dbReference type="InterPro" id="IPR018335">
    <property type="entry name" value="Tscrpt_reg_HTH_Crp-type_CS"/>
</dbReference>
<dbReference type="InterPro" id="IPR000595">
    <property type="entry name" value="cNMP-bd_dom"/>
</dbReference>
<dbReference type="CDD" id="cd00038">
    <property type="entry name" value="CAP_ED"/>
    <property type="match status" value="1"/>
</dbReference>
<evidence type="ECO:0000256" key="3">
    <source>
        <dbReference type="ARBA" id="ARBA00023163"/>
    </source>
</evidence>
<gene>
    <name evidence="6" type="ORF">GX355_07690</name>
</gene>
<comment type="caution">
    <text evidence="6">The sequence shown here is derived from an EMBL/GenBank/DDBJ whole genome shotgun (WGS) entry which is preliminary data.</text>
</comment>
<dbReference type="AlphaFoldDB" id="A0A7X8H0P1"/>
<dbReference type="Pfam" id="PF13545">
    <property type="entry name" value="HTH_Crp_2"/>
    <property type="match status" value="1"/>
</dbReference>
<reference evidence="6 7" key="1">
    <citation type="journal article" date="2020" name="Biotechnol. Biofuels">
        <title>New insights from the biogas microbiome by comprehensive genome-resolved metagenomics of nearly 1600 species originating from multiple anaerobic digesters.</title>
        <authorList>
            <person name="Campanaro S."/>
            <person name="Treu L."/>
            <person name="Rodriguez-R L.M."/>
            <person name="Kovalovszki A."/>
            <person name="Ziels R.M."/>
            <person name="Maus I."/>
            <person name="Zhu X."/>
            <person name="Kougias P.G."/>
            <person name="Basile A."/>
            <person name="Luo G."/>
            <person name="Schluter A."/>
            <person name="Konstantinidis K.T."/>
            <person name="Angelidaki I."/>
        </authorList>
    </citation>
    <scope>NUCLEOTIDE SEQUENCE [LARGE SCALE GENOMIC DNA]</scope>
    <source>
        <strain evidence="6">AS23ysBPME_34</strain>
    </source>
</reference>
<dbReference type="SUPFAM" id="SSF46785">
    <property type="entry name" value="Winged helix' DNA-binding domain"/>
    <property type="match status" value="1"/>
</dbReference>
<dbReference type="PANTHER" id="PTHR24567">
    <property type="entry name" value="CRP FAMILY TRANSCRIPTIONAL REGULATORY PROTEIN"/>
    <property type="match status" value="1"/>
</dbReference>
<keyword evidence="1" id="KW-0805">Transcription regulation</keyword>
<evidence type="ECO:0000259" key="4">
    <source>
        <dbReference type="PROSITE" id="PS50042"/>
    </source>
</evidence>
<dbReference type="SMART" id="SM00419">
    <property type="entry name" value="HTH_CRP"/>
    <property type="match status" value="1"/>
</dbReference>
<dbReference type="Gene3D" id="2.60.120.10">
    <property type="entry name" value="Jelly Rolls"/>
    <property type="match status" value="1"/>
</dbReference>
<dbReference type="Proteomes" id="UP000541058">
    <property type="component" value="Unassembled WGS sequence"/>
</dbReference>
<organism evidence="6 7">
    <name type="scientific">Globicatella sulfidifaciens</name>
    <dbReference type="NCBI Taxonomy" id="136093"/>
    <lineage>
        <taxon>Bacteria</taxon>
        <taxon>Bacillati</taxon>
        <taxon>Bacillota</taxon>
        <taxon>Bacilli</taxon>
        <taxon>Lactobacillales</taxon>
        <taxon>Aerococcaceae</taxon>
        <taxon>Globicatella</taxon>
    </lineage>
</organism>
<dbReference type="InterPro" id="IPR018490">
    <property type="entry name" value="cNMP-bd_dom_sf"/>
</dbReference>
<evidence type="ECO:0000256" key="1">
    <source>
        <dbReference type="ARBA" id="ARBA00023015"/>
    </source>
</evidence>
<dbReference type="EMBL" id="JAAYSM010000252">
    <property type="protein sequence ID" value="NLJ18731.1"/>
    <property type="molecule type" value="Genomic_DNA"/>
</dbReference>
<dbReference type="Pfam" id="PF00027">
    <property type="entry name" value="cNMP_binding"/>
    <property type="match status" value="1"/>
</dbReference>
<feature type="domain" description="Cyclic nucleotide-binding" evidence="4">
    <location>
        <begin position="6"/>
        <end position="127"/>
    </location>
</feature>
<dbReference type="RefSeq" id="WP_276648989.1">
    <property type="nucleotide sequence ID" value="NZ_JAAYSM010000252.1"/>
</dbReference>
<dbReference type="GO" id="GO:0003700">
    <property type="term" value="F:DNA-binding transcription factor activity"/>
    <property type="evidence" value="ECO:0007669"/>
    <property type="project" value="InterPro"/>
</dbReference>